<reference evidence="2" key="1">
    <citation type="submission" date="2024-05" db="EMBL/GenBank/DDBJ databases">
        <title>Isolation and characterization of Sporomusa carbonis sp. nov., a carboxydotrophic hydrogenogen in the genus of Sporomusa isolated from a charcoal burning pile.</title>
        <authorList>
            <person name="Boeer T."/>
            <person name="Rosenbaum F."/>
            <person name="Eysell L."/>
            <person name="Mueller V."/>
            <person name="Daniel R."/>
            <person name="Poehlein A."/>
        </authorList>
    </citation>
    <scope>NUCLEOTIDE SEQUENCE [LARGE SCALE GENOMIC DNA]</scope>
    <source>
        <strain evidence="2">DSM 10669</strain>
    </source>
</reference>
<evidence type="ECO:0008006" key="4">
    <source>
        <dbReference type="Google" id="ProtNLM"/>
    </source>
</evidence>
<organism evidence="2 3">
    <name type="scientific">Sporomusa silvacetica DSM 10669</name>
    <dbReference type="NCBI Taxonomy" id="1123289"/>
    <lineage>
        <taxon>Bacteria</taxon>
        <taxon>Bacillati</taxon>
        <taxon>Bacillota</taxon>
        <taxon>Negativicutes</taxon>
        <taxon>Selenomonadales</taxon>
        <taxon>Sporomusaceae</taxon>
        <taxon>Sporomusa</taxon>
    </lineage>
</organism>
<feature type="region of interest" description="Disordered" evidence="1">
    <location>
        <begin position="717"/>
        <end position="746"/>
    </location>
</feature>
<feature type="compositionally biased region" description="Polar residues" evidence="1">
    <location>
        <begin position="736"/>
        <end position="746"/>
    </location>
</feature>
<evidence type="ECO:0000313" key="2">
    <source>
        <dbReference type="EMBL" id="XFO65400.1"/>
    </source>
</evidence>
<dbReference type="Proteomes" id="UP000216752">
    <property type="component" value="Chromosome"/>
</dbReference>
<sequence>MLKDSIKKQILNKIDRAKTNADDNVKPKDKERLQRFRADKEMYEKKLPNLTAYSFTDTSVMSAVFRMTAQLMKMVFGNSDIGSIKGRNQNDDANAEIHQELCNWQVEYANQGYQKFYWWISECLYQLYSVVMVTQKREYGEVEEEQQVPMEAAEEFMNQCIENKVDILEVSEGLMNMPQQGQPQPTQGQQPMQPQEHQIPCYNVKIKYTKLVHNYPLIENVPSEELIWIPAKTLEDSELVGRRKQVTIDYLMRNIKKKQPDGTYTGMYDKKAVMELVENGSNSLDGDLMQETRDNHENDGETYDIDDPNRKVTIVECFVKADINNDHKLEDCIITVVEDGNVFIRYEENEDGFPFCIVSPVFDPYKVIPDISGIDALGQWQDLLTAIIRLTVQNLALNNNPQQICQSSAFVDFNQVLDGDQYIEVNTPAGEAMQPAAMIPLAPYTLDLIQLVKGWGEDASGISKISQGIQPDTSTKTFGGMQILANQGSEAMTLIMRNIAETGLKKLFTRMIFLNQKYIDNEQVVRLTDKDLVVNRDNLKGDFDYIIEAGMGAGVRETDTQNMLTVLNMMPTLMQGGLADLKCAYNATKKYFELIGIRHTDNLLIDPEKQQQQEPQQQEDKDNISANIQDAPIFIQAQFWAKKGFQSTPEMFIEQMKIDAQIKAMEAQSKNEADLQKTVVQAKIQDQQSDKQHAHGMEAKHMDGMSRERQAILNGQIARDNSQGPAGQGMQGIPDGNSQGNQGRPV</sequence>
<gene>
    <name evidence="2" type="ORF">SPSIL_015100</name>
</gene>
<protein>
    <recommendedName>
        <fullName evidence="4">Portal protein</fullName>
    </recommendedName>
</protein>
<keyword evidence="3" id="KW-1185">Reference proteome</keyword>
<name>A0ABZ3IIG8_9FIRM</name>
<dbReference type="InterPro" id="IPR056909">
    <property type="entry name" value="SU10_portal"/>
</dbReference>
<dbReference type="EMBL" id="CP155573">
    <property type="protein sequence ID" value="XFO65400.1"/>
    <property type="molecule type" value="Genomic_DNA"/>
</dbReference>
<dbReference type="Pfam" id="PF23899">
    <property type="entry name" value="SU10_portal"/>
    <property type="match status" value="1"/>
</dbReference>
<proteinExistence type="predicted"/>
<dbReference type="RefSeq" id="WP_094603454.1">
    <property type="nucleotide sequence ID" value="NZ_CP155573.1"/>
</dbReference>
<accession>A0ABZ3IIG8</accession>
<evidence type="ECO:0000313" key="3">
    <source>
        <dbReference type="Proteomes" id="UP000216752"/>
    </source>
</evidence>
<evidence type="ECO:0000256" key="1">
    <source>
        <dbReference type="SAM" id="MobiDB-lite"/>
    </source>
</evidence>